<sequence length="116" mass="10820">MGMGMVNVSPGGATEHMGVVGKHPLGPGLVALQQRAAMSGAGAGMGLVVGGHGNGGGNGGGMGGMGHVGGIGGATGNGGIDMSGVGIGSGQGFMLDDGRPPPPPHSSLLHNMPGKC</sequence>
<keyword evidence="3" id="KW-1185">Reference proteome</keyword>
<dbReference type="Proteomes" id="UP000606786">
    <property type="component" value="Unassembled WGS sequence"/>
</dbReference>
<evidence type="ECO:0000256" key="1">
    <source>
        <dbReference type="SAM" id="MobiDB-lite"/>
    </source>
</evidence>
<reference evidence="2" key="1">
    <citation type="submission" date="2020-11" db="EMBL/GenBank/DDBJ databases">
        <authorList>
            <person name="Whitehead M."/>
        </authorList>
    </citation>
    <scope>NUCLEOTIDE SEQUENCE</scope>
    <source>
        <strain evidence="2">EGII</strain>
    </source>
</reference>
<dbReference type="EMBL" id="CAJHJT010000001">
    <property type="protein sequence ID" value="CAD6995758.1"/>
    <property type="molecule type" value="Genomic_DNA"/>
</dbReference>
<feature type="region of interest" description="Disordered" evidence="1">
    <location>
        <begin position="89"/>
        <end position="116"/>
    </location>
</feature>
<accession>A0A811UBP7</accession>
<proteinExistence type="predicted"/>
<comment type="caution">
    <text evidence="2">The sequence shown here is derived from an EMBL/GenBank/DDBJ whole genome shotgun (WGS) entry which is preliminary data.</text>
</comment>
<gene>
    <name evidence="2" type="ORF">CCAP1982_LOCUS4461</name>
</gene>
<protein>
    <submittedName>
        <fullName evidence="2">(Mediterranean fruit fly) hypothetical protein</fullName>
    </submittedName>
</protein>
<dbReference type="AlphaFoldDB" id="A0A811UBP7"/>
<name>A0A811UBP7_CERCA</name>
<organism evidence="2 3">
    <name type="scientific">Ceratitis capitata</name>
    <name type="common">Mediterranean fruit fly</name>
    <name type="synonym">Tephritis capitata</name>
    <dbReference type="NCBI Taxonomy" id="7213"/>
    <lineage>
        <taxon>Eukaryota</taxon>
        <taxon>Metazoa</taxon>
        <taxon>Ecdysozoa</taxon>
        <taxon>Arthropoda</taxon>
        <taxon>Hexapoda</taxon>
        <taxon>Insecta</taxon>
        <taxon>Pterygota</taxon>
        <taxon>Neoptera</taxon>
        <taxon>Endopterygota</taxon>
        <taxon>Diptera</taxon>
        <taxon>Brachycera</taxon>
        <taxon>Muscomorpha</taxon>
        <taxon>Tephritoidea</taxon>
        <taxon>Tephritidae</taxon>
        <taxon>Ceratitis</taxon>
        <taxon>Ceratitis</taxon>
    </lineage>
</organism>
<evidence type="ECO:0000313" key="3">
    <source>
        <dbReference type="Proteomes" id="UP000606786"/>
    </source>
</evidence>
<evidence type="ECO:0000313" key="2">
    <source>
        <dbReference type="EMBL" id="CAD6995758.1"/>
    </source>
</evidence>